<keyword evidence="3" id="KW-1185">Reference proteome</keyword>
<proteinExistence type="predicted"/>
<dbReference type="PANTHER" id="PTHR23272:SF189">
    <property type="entry name" value="ZINC FINGER BED DOMAIN-CONTAINING PROTEIN RICESLEEPER 1-LIKE"/>
    <property type="match status" value="1"/>
</dbReference>
<accession>A0A124RAX7</accession>
<evidence type="ECO:0000313" key="3">
    <source>
        <dbReference type="Proteomes" id="UP000243975"/>
    </source>
</evidence>
<gene>
    <name evidence="2" type="ORF">Ccrd_026281</name>
</gene>
<dbReference type="Proteomes" id="UP000243975">
    <property type="component" value="Unassembled WGS sequence"/>
</dbReference>
<protein>
    <recommendedName>
        <fullName evidence="1">hAT-like transposase RNase-H fold domain-containing protein</fullName>
    </recommendedName>
</protein>
<dbReference type="InterPro" id="IPR012337">
    <property type="entry name" value="RNaseH-like_sf"/>
</dbReference>
<feature type="domain" description="hAT-like transposase RNase-H fold" evidence="1">
    <location>
        <begin position="1"/>
        <end position="69"/>
    </location>
</feature>
<dbReference type="GO" id="GO:0003677">
    <property type="term" value="F:DNA binding"/>
    <property type="evidence" value="ECO:0007669"/>
    <property type="project" value="InterPro"/>
</dbReference>
<dbReference type="EMBL" id="LEKV01007825">
    <property type="protein sequence ID" value="KVG65975.1"/>
    <property type="molecule type" value="Genomic_DNA"/>
</dbReference>
<dbReference type="STRING" id="59895.A0A124RAX7"/>
<dbReference type="PANTHER" id="PTHR23272">
    <property type="entry name" value="BED FINGER-RELATED"/>
    <property type="match status" value="1"/>
</dbReference>
<dbReference type="SUPFAM" id="SSF53098">
    <property type="entry name" value="Ribonuclease H-like"/>
    <property type="match status" value="1"/>
</dbReference>
<dbReference type="InterPro" id="IPR025525">
    <property type="entry name" value="hAT-like_transposase_RNase-H"/>
</dbReference>
<organism evidence="2 3">
    <name type="scientific">Cynara cardunculus var. scolymus</name>
    <name type="common">Globe artichoke</name>
    <name type="synonym">Cynara scolymus</name>
    <dbReference type="NCBI Taxonomy" id="59895"/>
    <lineage>
        <taxon>Eukaryota</taxon>
        <taxon>Viridiplantae</taxon>
        <taxon>Streptophyta</taxon>
        <taxon>Embryophyta</taxon>
        <taxon>Tracheophyta</taxon>
        <taxon>Spermatophyta</taxon>
        <taxon>Magnoliopsida</taxon>
        <taxon>eudicotyledons</taxon>
        <taxon>Gunneridae</taxon>
        <taxon>Pentapetalae</taxon>
        <taxon>asterids</taxon>
        <taxon>campanulids</taxon>
        <taxon>Asterales</taxon>
        <taxon>Asteraceae</taxon>
        <taxon>Carduoideae</taxon>
        <taxon>Cardueae</taxon>
        <taxon>Carduinae</taxon>
        <taxon>Cynara</taxon>
    </lineage>
</organism>
<evidence type="ECO:0000313" key="2">
    <source>
        <dbReference type="EMBL" id="KVG65975.1"/>
    </source>
</evidence>
<dbReference type="OMA" id="ERVEYCY"/>
<name>A0A124RAX7_CYNCS</name>
<comment type="caution">
    <text evidence="2">The sequence shown here is derived from an EMBL/GenBank/DDBJ whole genome shotgun (WGS) entry which is preliminary data.</text>
</comment>
<reference evidence="2 3" key="1">
    <citation type="journal article" date="2016" name="Sci. Rep.">
        <title>The genome sequence of the outbreeding globe artichoke constructed de novo incorporating a phase-aware low-pass sequencing strategy of F1 progeny.</title>
        <authorList>
            <person name="Scaglione D."/>
            <person name="Reyes-Chin-Wo S."/>
            <person name="Acquadro A."/>
            <person name="Froenicke L."/>
            <person name="Portis E."/>
            <person name="Beitel C."/>
            <person name="Tirone M."/>
            <person name="Mauro R."/>
            <person name="Lo Monaco A."/>
            <person name="Mauromicale G."/>
            <person name="Faccioli P."/>
            <person name="Cattivelli L."/>
            <person name="Rieseberg L."/>
            <person name="Michelmore R."/>
            <person name="Lanteri S."/>
        </authorList>
    </citation>
    <scope>NUCLEOTIDE SEQUENCE [LARGE SCALE GENOMIC DNA]</scope>
    <source>
        <strain evidence="2">2C</strain>
    </source>
</reference>
<dbReference type="Pfam" id="PF14372">
    <property type="entry name" value="hAT-like_RNase-H"/>
    <property type="match status" value="1"/>
</dbReference>
<dbReference type="AlphaFoldDB" id="A0A124RAX7"/>
<evidence type="ECO:0000259" key="1">
    <source>
        <dbReference type="Pfam" id="PF14372"/>
    </source>
</evidence>
<sequence length="239" mass="28006">MSSMPKDMQEKFDKYWSDYNILLSCAAILDPCFKLERVEYCYEKLYGETYAKEMVSRIKVTLFDLFDEYKRVACGATSPTFASSFGMTNVSHDVGCDENQMDDILEYKMFLSKTRKVENDKSELDLYLEEKNFDVMGKCDVLEYWNRSLYGKKLINPWRASLEEKIIEMLACYEDWLRAKGLTLGSTSLFNYDDSIVGEEDEDENEVEEDSFILEQKLLSGGCFTVKELWMFLIKNWDV</sequence>
<dbReference type="Gramene" id="KVG65975">
    <property type="protein sequence ID" value="KVG65975"/>
    <property type="gene ID" value="Ccrd_026281"/>
</dbReference>